<name>A0A4R6S584_LABRH</name>
<gene>
    <name evidence="2" type="ORF">EV186_105134</name>
</gene>
<dbReference type="Pfam" id="PF13560">
    <property type="entry name" value="HTH_31"/>
    <property type="match status" value="1"/>
</dbReference>
<dbReference type="GO" id="GO:0003677">
    <property type="term" value="F:DNA binding"/>
    <property type="evidence" value="ECO:0007669"/>
    <property type="project" value="InterPro"/>
</dbReference>
<evidence type="ECO:0000313" key="2">
    <source>
        <dbReference type="EMBL" id="TDP94902.1"/>
    </source>
</evidence>
<protein>
    <submittedName>
        <fullName evidence="2">Tetratricopeptide repeat protein</fullName>
    </submittedName>
</protein>
<dbReference type="InterPro" id="IPR036388">
    <property type="entry name" value="WH-like_DNA-bd_sf"/>
</dbReference>
<organism evidence="2 3">
    <name type="scientific">Labedaea rhizosphaerae</name>
    <dbReference type="NCBI Taxonomy" id="598644"/>
    <lineage>
        <taxon>Bacteria</taxon>
        <taxon>Bacillati</taxon>
        <taxon>Actinomycetota</taxon>
        <taxon>Actinomycetes</taxon>
        <taxon>Pseudonocardiales</taxon>
        <taxon>Pseudonocardiaceae</taxon>
        <taxon>Labedaea</taxon>
    </lineage>
</organism>
<keyword evidence="3" id="KW-1185">Reference proteome</keyword>
<dbReference type="PROSITE" id="PS50943">
    <property type="entry name" value="HTH_CROC1"/>
    <property type="match status" value="1"/>
</dbReference>
<dbReference type="PANTHER" id="PTHR47691">
    <property type="entry name" value="REGULATOR-RELATED"/>
    <property type="match status" value="1"/>
</dbReference>
<dbReference type="AlphaFoldDB" id="A0A4R6S584"/>
<dbReference type="Gene3D" id="3.40.50.300">
    <property type="entry name" value="P-loop containing nucleotide triphosphate hydrolases"/>
    <property type="match status" value="1"/>
</dbReference>
<dbReference type="InterPro" id="IPR010982">
    <property type="entry name" value="Lambda_DNA-bd_dom_sf"/>
</dbReference>
<dbReference type="InterPro" id="IPR011990">
    <property type="entry name" value="TPR-like_helical_dom_sf"/>
</dbReference>
<dbReference type="OrthoDB" id="4507225at2"/>
<dbReference type="Gene3D" id="1.10.10.10">
    <property type="entry name" value="Winged helix-like DNA-binding domain superfamily/Winged helix DNA-binding domain"/>
    <property type="match status" value="1"/>
</dbReference>
<dbReference type="SUPFAM" id="SSF48452">
    <property type="entry name" value="TPR-like"/>
    <property type="match status" value="2"/>
</dbReference>
<dbReference type="Gene3D" id="1.25.40.10">
    <property type="entry name" value="Tetratricopeptide repeat domain"/>
    <property type="match status" value="2"/>
</dbReference>
<dbReference type="CDD" id="cd00093">
    <property type="entry name" value="HTH_XRE"/>
    <property type="match status" value="1"/>
</dbReference>
<dbReference type="Proteomes" id="UP000295444">
    <property type="component" value="Unassembled WGS sequence"/>
</dbReference>
<dbReference type="Pfam" id="PF13374">
    <property type="entry name" value="TPR_10"/>
    <property type="match status" value="2"/>
</dbReference>
<dbReference type="SUPFAM" id="SSF52540">
    <property type="entry name" value="P-loop containing nucleoside triphosphate hydrolases"/>
    <property type="match status" value="1"/>
</dbReference>
<comment type="caution">
    <text evidence="2">The sequence shown here is derived from an EMBL/GenBank/DDBJ whole genome shotgun (WGS) entry which is preliminary data.</text>
</comment>
<dbReference type="InterPro" id="IPR019734">
    <property type="entry name" value="TPR_rpt"/>
</dbReference>
<dbReference type="Pfam" id="PF13424">
    <property type="entry name" value="TPR_12"/>
    <property type="match status" value="1"/>
</dbReference>
<reference evidence="2 3" key="1">
    <citation type="submission" date="2019-03" db="EMBL/GenBank/DDBJ databases">
        <title>Genomic Encyclopedia of Type Strains, Phase IV (KMG-IV): sequencing the most valuable type-strain genomes for metagenomic binning, comparative biology and taxonomic classification.</title>
        <authorList>
            <person name="Goeker M."/>
        </authorList>
    </citation>
    <scope>NUCLEOTIDE SEQUENCE [LARGE SCALE GENOMIC DNA]</scope>
    <source>
        <strain evidence="2 3">DSM 45361</strain>
    </source>
</reference>
<proteinExistence type="predicted"/>
<dbReference type="GO" id="GO:0043531">
    <property type="term" value="F:ADP binding"/>
    <property type="evidence" value="ECO:0007669"/>
    <property type="project" value="InterPro"/>
</dbReference>
<evidence type="ECO:0000259" key="1">
    <source>
        <dbReference type="PROSITE" id="PS50943"/>
    </source>
</evidence>
<sequence length="847" mass="90781">MTGPDPDGVGSLDDLARELDLLRCRAAVGTAKPRVSLTDLASRVGLPRSTVHTYVSGRTLAPAEVLDRIVIALGATPQEQARWGEAWYRVAVHGRPAVEPAAVPRQLPVDIAAFTGRADDLAALDRLAAADGPGICVITGTAGVGKSALAVHWAHRVAERFPDGQLHANLRGYDPEQPVAPGQVLGWFLGALGVSPADQPRDPAERAARYRTAMAGRRMLVVLDNARSAEHVRELLPGEPNCLVVITSRDALTGLVAREGARRLDLDLLPEADAIALLATLVPDRAEAEPAAVAALADQCARLPLALRIAAEHARNHPDLPLGTLVHELRDERHRLDLLDAGGDARTEVRAVLSWSYRQLNPAAARLFELLGPLPGADFDAYAAAALLGTDLVDARTQLDTLRQAHLLQTPEPGRFAMHDLLRAYAIELCAGHDDEVRAAIGRLLDHYQHAATQATDLLYPSERGSRAAEPVPRGPGLATPADARAWLGAERANLLNAIVHAAKYGWPAKAGELASTLWRDLESRGRNTDAVTAHEMALEAARAAGDREAEATALRNLSTAYRNIGDYDASLVASRLCLDIRRVLGDETGEAAALNSIAITYGVLCRFDEATKHYDESLAIRRATGNRRGEGAVLQNLAVMAMRTGQLADVPERLHAANALFREVGDRLGEAHSLNNLGGLHRVEGRYAESLRHHHDALAIYREIDAKDGEADALNGIALDHAALGELDDAVGWHEQALAVVRVIGQRTIELDILNSYGETLAKLDRVADSRAKHEVARELAATAGDRYELARALRGIGLACRASGDEAGAVGYLTDALDLFTELALPDAAEVRADLGKSLPLNDIR</sequence>
<feature type="domain" description="HTH cro/C1-type" evidence="1">
    <location>
        <begin position="36"/>
        <end position="80"/>
    </location>
</feature>
<evidence type="ECO:0000313" key="3">
    <source>
        <dbReference type="Proteomes" id="UP000295444"/>
    </source>
</evidence>
<dbReference type="PRINTS" id="PR00364">
    <property type="entry name" value="DISEASERSIST"/>
</dbReference>
<dbReference type="SMART" id="SM00530">
    <property type="entry name" value="HTH_XRE"/>
    <property type="match status" value="1"/>
</dbReference>
<dbReference type="EMBL" id="SNXZ01000005">
    <property type="protein sequence ID" value="TDP94902.1"/>
    <property type="molecule type" value="Genomic_DNA"/>
</dbReference>
<dbReference type="PANTHER" id="PTHR47691:SF3">
    <property type="entry name" value="HTH-TYPE TRANSCRIPTIONAL REGULATOR RV0890C-RELATED"/>
    <property type="match status" value="1"/>
</dbReference>
<dbReference type="SMART" id="SM00028">
    <property type="entry name" value="TPR"/>
    <property type="match status" value="5"/>
</dbReference>
<dbReference type="InterPro" id="IPR027417">
    <property type="entry name" value="P-loop_NTPase"/>
</dbReference>
<dbReference type="SUPFAM" id="SSF47413">
    <property type="entry name" value="lambda repressor-like DNA-binding domains"/>
    <property type="match status" value="1"/>
</dbReference>
<dbReference type="RefSeq" id="WP_133852315.1">
    <property type="nucleotide sequence ID" value="NZ_SNXZ01000005.1"/>
</dbReference>
<accession>A0A4R6S584</accession>
<dbReference type="InterPro" id="IPR001387">
    <property type="entry name" value="Cro/C1-type_HTH"/>
</dbReference>